<gene>
    <name evidence="5" type="ORF">EST38_g11968</name>
</gene>
<feature type="non-terminal residue" evidence="5">
    <location>
        <position position="1"/>
    </location>
</feature>
<evidence type="ECO:0000256" key="1">
    <source>
        <dbReference type="ARBA" id="ARBA00022443"/>
    </source>
</evidence>
<dbReference type="Gene3D" id="2.30.30.40">
    <property type="entry name" value="SH3 Domains"/>
    <property type="match status" value="1"/>
</dbReference>
<keyword evidence="6" id="KW-1185">Reference proteome</keyword>
<dbReference type="SUPFAM" id="SSF50044">
    <property type="entry name" value="SH3-domain"/>
    <property type="match status" value="1"/>
</dbReference>
<dbReference type="PRINTS" id="PR00499">
    <property type="entry name" value="P67PHOX"/>
</dbReference>
<keyword evidence="1 2" id="KW-0728">SH3 domain</keyword>
<dbReference type="EMBL" id="SDEE01000808">
    <property type="protein sequence ID" value="RXW13890.1"/>
    <property type="molecule type" value="Genomic_DNA"/>
</dbReference>
<dbReference type="PRINTS" id="PR00452">
    <property type="entry name" value="SH3DOMAIN"/>
</dbReference>
<reference evidence="5 6" key="1">
    <citation type="submission" date="2019-01" db="EMBL/GenBank/DDBJ databases">
        <title>Draft genome sequence of Psathyrella aberdarensis IHI B618.</title>
        <authorList>
            <person name="Buettner E."/>
            <person name="Kellner H."/>
        </authorList>
    </citation>
    <scope>NUCLEOTIDE SEQUENCE [LARGE SCALE GENOMIC DNA]</scope>
    <source>
        <strain evidence="5 6">IHI B618</strain>
    </source>
</reference>
<dbReference type="Pfam" id="PF14604">
    <property type="entry name" value="SH3_9"/>
    <property type="match status" value="1"/>
</dbReference>
<comment type="caution">
    <text evidence="5">The sequence shown here is derived from an EMBL/GenBank/DDBJ whole genome shotgun (WGS) entry which is preliminary data.</text>
</comment>
<dbReference type="GO" id="GO:0030139">
    <property type="term" value="C:endocytic vesicle"/>
    <property type="evidence" value="ECO:0007669"/>
    <property type="project" value="TreeGrafter"/>
</dbReference>
<evidence type="ECO:0000259" key="4">
    <source>
        <dbReference type="PROSITE" id="PS50002"/>
    </source>
</evidence>
<evidence type="ECO:0000313" key="5">
    <source>
        <dbReference type="EMBL" id="RXW13890.1"/>
    </source>
</evidence>
<dbReference type="SMART" id="SM00326">
    <property type="entry name" value="SH3"/>
    <property type="match status" value="1"/>
</dbReference>
<dbReference type="PANTHER" id="PTHR45929">
    <property type="entry name" value="JAK PATHWAY SIGNAL TRANSDUCTION ADAPTOR MOLECULE"/>
    <property type="match status" value="1"/>
</dbReference>
<accession>A0A4Q2D3M0</accession>
<proteinExistence type="predicted"/>
<organism evidence="5 6">
    <name type="scientific">Candolleomyces aberdarensis</name>
    <dbReference type="NCBI Taxonomy" id="2316362"/>
    <lineage>
        <taxon>Eukaryota</taxon>
        <taxon>Fungi</taxon>
        <taxon>Dikarya</taxon>
        <taxon>Basidiomycota</taxon>
        <taxon>Agaricomycotina</taxon>
        <taxon>Agaricomycetes</taxon>
        <taxon>Agaricomycetidae</taxon>
        <taxon>Agaricales</taxon>
        <taxon>Agaricineae</taxon>
        <taxon>Psathyrellaceae</taxon>
        <taxon>Candolleomyces</taxon>
    </lineage>
</organism>
<dbReference type="InterPro" id="IPR001452">
    <property type="entry name" value="SH3_domain"/>
</dbReference>
<feature type="compositionally biased region" description="Pro residues" evidence="3">
    <location>
        <begin position="1"/>
        <end position="21"/>
    </location>
</feature>
<evidence type="ECO:0000256" key="2">
    <source>
        <dbReference type="PROSITE-ProRule" id="PRU00192"/>
    </source>
</evidence>
<evidence type="ECO:0000256" key="3">
    <source>
        <dbReference type="SAM" id="MobiDB-lite"/>
    </source>
</evidence>
<dbReference type="Proteomes" id="UP000290288">
    <property type="component" value="Unassembled WGS sequence"/>
</dbReference>
<dbReference type="OrthoDB" id="5971719at2759"/>
<evidence type="ECO:0000313" key="6">
    <source>
        <dbReference type="Proteomes" id="UP000290288"/>
    </source>
</evidence>
<dbReference type="InterPro" id="IPR036028">
    <property type="entry name" value="SH3-like_dom_sf"/>
</dbReference>
<dbReference type="AlphaFoldDB" id="A0A4Q2D3M0"/>
<feature type="domain" description="SH3" evidence="4">
    <location>
        <begin position="22"/>
        <end position="81"/>
    </location>
</feature>
<name>A0A4Q2D3M0_9AGAR</name>
<dbReference type="PANTHER" id="PTHR45929:SF1">
    <property type="entry name" value="HEMATOPOIETIC LINEAGE CELL-SPECIFIC PROTEIN-RELATED"/>
    <property type="match status" value="1"/>
</dbReference>
<protein>
    <recommendedName>
        <fullName evidence="4">SH3 domain-containing protein</fullName>
    </recommendedName>
</protein>
<dbReference type="STRING" id="2316362.A0A4Q2D3M0"/>
<dbReference type="PROSITE" id="PS50002">
    <property type="entry name" value="SH3"/>
    <property type="match status" value="1"/>
</dbReference>
<dbReference type="InterPro" id="IPR050670">
    <property type="entry name" value="STAM"/>
</dbReference>
<feature type="region of interest" description="Disordered" evidence="3">
    <location>
        <begin position="1"/>
        <end position="24"/>
    </location>
</feature>
<sequence>PPPAAPAAPPPPPRAPTPPPQDEGITAIAIYGYDAAEDNEVSFAEGERITEIEPASEDWWQGKNPRGEVGLFPANYVEVQE</sequence>
<dbReference type="GO" id="GO:0007165">
    <property type="term" value="P:signal transduction"/>
    <property type="evidence" value="ECO:0007669"/>
    <property type="project" value="TreeGrafter"/>
</dbReference>